<evidence type="ECO:0008006" key="7">
    <source>
        <dbReference type="Google" id="ProtNLM"/>
    </source>
</evidence>
<gene>
    <name evidence="5" type="ORF">DIT68_14280</name>
</gene>
<feature type="signal peptide" evidence="2">
    <location>
        <begin position="1"/>
        <end position="25"/>
    </location>
</feature>
<evidence type="ECO:0000256" key="1">
    <source>
        <dbReference type="ARBA" id="ARBA00022729"/>
    </source>
</evidence>
<keyword evidence="1 2" id="KW-0732">Signal</keyword>
<evidence type="ECO:0000313" key="5">
    <source>
        <dbReference type="EMBL" id="PWH81856.1"/>
    </source>
</evidence>
<evidence type="ECO:0000256" key="2">
    <source>
        <dbReference type="SAM" id="SignalP"/>
    </source>
</evidence>
<dbReference type="Pfam" id="PF18962">
    <property type="entry name" value="Por_Secre_tail"/>
    <property type="match status" value="1"/>
</dbReference>
<protein>
    <recommendedName>
        <fullName evidence="7">Secretion system C-terminal sorting domain-containing protein</fullName>
    </recommendedName>
</protein>
<proteinExistence type="predicted"/>
<evidence type="ECO:0000259" key="3">
    <source>
        <dbReference type="Pfam" id="PF13229"/>
    </source>
</evidence>
<name>A0A2U2X237_9FLAO</name>
<reference evidence="5 6" key="1">
    <citation type="submission" date="2018-05" db="EMBL/GenBank/DDBJ databases">
        <title>Brumimicrobium oceani sp. nov., isolated from coastal sediment.</title>
        <authorList>
            <person name="Kou Y."/>
        </authorList>
    </citation>
    <scope>NUCLEOTIDE SEQUENCE [LARGE SCALE GENOMIC DNA]</scope>
    <source>
        <strain evidence="5 6">C305</strain>
    </source>
</reference>
<dbReference type="Proteomes" id="UP000245370">
    <property type="component" value="Unassembled WGS sequence"/>
</dbReference>
<dbReference type="InterPro" id="IPR006626">
    <property type="entry name" value="PbH1"/>
</dbReference>
<feature type="domain" description="Secretion system C-terminal sorting" evidence="4">
    <location>
        <begin position="1429"/>
        <end position="1492"/>
    </location>
</feature>
<feature type="domain" description="Right handed beta helix" evidence="3">
    <location>
        <begin position="892"/>
        <end position="1020"/>
    </location>
</feature>
<dbReference type="SMART" id="SM00710">
    <property type="entry name" value="PbH1"/>
    <property type="match status" value="6"/>
</dbReference>
<dbReference type="SUPFAM" id="SSF51126">
    <property type="entry name" value="Pectin lyase-like"/>
    <property type="match status" value="2"/>
</dbReference>
<evidence type="ECO:0000259" key="4">
    <source>
        <dbReference type="Pfam" id="PF18962"/>
    </source>
</evidence>
<dbReference type="RefSeq" id="WP_109360500.1">
    <property type="nucleotide sequence ID" value="NZ_QFRJ01000015.1"/>
</dbReference>
<dbReference type="InterPro" id="IPR039448">
    <property type="entry name" value="Beta_helix"/>
</dbReference>
<reference evidence="5 6" key="2">
    <citation type="submission" date="2018-05" db="EMBL/GenBank/DDBJ databases">
        <authorList>
            <person name="Lanie J.A."/>
            <person name="Ng W.-L."/>
            <person name="Kazmierczak K.M."/>
            <person name="Andrzejewski T.M."/>
            <person name="Davidsen T.M."/>
            <person name="Wayne K.J."/>
            <person name="Tettelin H."/>
            <person name="Glass J.I."/>
            <person name="Rusch D."/>
            <person name="Podicherti R."/>
            <person name="Tsui H.-C.T."/>
            <person name="Winkler M.E."/>
        </authorList>
    </citation>
    <scope>NUCLEOTIDE SEQUENCE [LARGE SCALE GENOMIC DNA]</scope>
    <source>
        <strain evidence="5 6">C305</strain>
    </source>
</reference>
<accession>A0A2U2X237</accession>
<evidence type="ECO:0000313" key="6">
    <source>
        <dbReference type="Proteomes" id="UP000245370"/>
    </source>
</evidence>
<dbReference type="OrthoDB" id="1465457at2"/>
<dbReference type="InterPro" id="IPR011050">
    <property type="entry name" value="Pectin_lyase_fold/virulence"/>
</dbReference>
<keyword evidence="6" id="KW-1185">Reference proteome</keyword>
<dbReference type="EMBL" id="QFRJ01000015">
    <property type="protein sequence ID" value="PWH81856.1"/>
    <property type="molecule type" value="Genomic_DNA"/>
</dbReference>
<dbReference type="InterPro" id="IPR026444">
    <property type="entry name" value="Secre_tail"/>
</dbReference>
<comment type="caution">
    <text evidence="5">The sequence shown here is derived from an EMBL/GenBank/DDBJ whole genome shotgun (WGS) entry which is preliminary data.</text>
</comment>
<dbReference type="Pfam" id="PF13229">
    <property type="entry name" value="Beta_helix"/>
    <property type="match status" value="1"/>
</dbReference>
<feature type="chain" id="PRO_5015434470" description="Secretion system C-terminal sorting domain-containing protein" evidence="2">
    <location>
        <begin position="26"/>
        <end position="1496"/>
    </location>
</feature>
<dbReference type="NCBIfam" id="TIGR04183">
    <property type="entry name" value="Por_Secre_tail"/>
    <property type="match status" value="1"/>
</dbReference>
<sequence length="1496" mass="165102">MKLNLITFKIFLFTVVFLSNTCLHANEDLFSIEGGYISNEMTDEKASSEYILNSNQNFPDDAAITAIGAINLDSCLVSEDITVDLLNNGTTNLTSCWIHFEANGVLIQSLYWTGSLIPGETLNNVFISTFNDFYPTVDITVWSELPNGTVDMNTSNDSLNVHLFPNKLKGTYTVGGANPNFNSLSDAFNQLDTSGVCGDVILNIRNGLYYETISIDSILASNMNYRVTVQSESQNPQMVTIDSVDIVCSSTHNVEFNNLTFKNGSIDFTEGSKNLIFDQNVFDSAFVNIYNATDNLFSDSVMISNNIFNGGSIKAHSLQGVNAVSNHFMVKGNEFYDSYGISVEINNYKNIEISHNRLQSHSAFSPVAISVFYQSDSLSIDNNIITKSTAGHTMVIESAVVNDDVAVKIFNNSIHQIVHNVNYLNSSIDISNLQKLEFMHNTVFLSTVNNSPNSQALLLLSGVDSAFIKNNMLINDGEKLIYKLNNNIHFDCDFNNYWNDHNFATVTYGGSTLWTATLAEFSLIYSIDNNSTFIKPYFASSDFLYPMNALSMDNLGTPISYIDTDILNSSRDLNTPDVGAYEFFQLQHDIALENPSWIDTAICAGGSVNLIFDAFNNGSEQIDSFTVYVDIENQALDTIIVYQNIAPQQTISFNLGSYTFTNLITDVNISIALPNGYYDSIPMNNNFSGRFHTKLDGIYTVGDTTADFVSINDALISLNRGICGPVTFKLKDGTHTDWGNIGPVEGNSPTNSITFESESLNSSLVIANHTSSSNLITFRNVESLSLRHISFNTRINLDSVNLVSVDTCEFNGGGIYGSINPNFVDSLSVIGSSFNNSAIDFWSDVNNVKILKNSFSGTSKISFAAFNTASPHPTNILISENELDINNSNPSIHANIYMQSCENFEISNNKLSGNVRSIRIKACDIGVNNVIKNNFISSSYLPFELSASNGLKIYNNSIYSNSISMEYNTNVEFKNNIFQKIGSSGVFFYFSNIGIQEFDSDNNLFFGDTSMFSNSLTYSSWKSQHNKDLNSYYGNPIYTSTTDLHSNSFLADSNGMVLPEVNLDIDGQARNITHPDIGADEFDTDWSTIFDLSADSLLNPSNYNCTDNDSILFVFSNNYTDTVTSAIITWSVNGVLPNIYNWNDVLAPGLSDTVFLGLGNFVPNTDYLITINISEPNGIEDAYFVNNTIAISYKGYVQPEISLAQNFICDGDELTLSSTFSDSTYSYAWSSGAINDSIIINTGGTYWLETINSFGCMESDTVVITGYPTPSTVSILASDTVFCSDDFVTLTADPIIAGNIHTWNWNWPGGNPTSITVNDDAEVILTTEDQNGCLQFDTIQVSMVQVPYTNIWRSGVNIYCDNVPSGSTFQWYLNGALIPGAIGQFYTPVVNGVYALEVTNGICSFTTNDHYYYTLGSTDLEINEISLAPNPATTEIRIYNLFSKYSYAIYDATGRVLIERKDILNTTIPLADLSKGVYVIELMVNDQLVIKSFVKK</sequence>
<organism evidence="5 6">
    <name type="scientific">Brumimicrobium oceani</name>
    <dbReference type="NCBI Taxonomy" id="2100725"/>
    <lineage>
        <taxon>Bacteria</taxon>
        <taxon>Pseudomonadati</taxon>
        <taxon>Bacteroidota</taxon>
        <taxon>Flavobacteriia</taxon>
        <taxon>Flavobacteriales</taxon>
        <taxon>Crocinitomicaceae</taxon>
        <taxon>Brumimicrobium</taxon>
    </lineage>
</organism>